<protein>
    <recommendedName>
        <fullName evidence="3">Reverse transcriptase domain-containing protein</fullName>
    </recommendedName>
</protein>
<reference evidence="1 2" key="1">
    <citation type="submission" date="2015-09" db="EMBL/GenBank/DDBJ databases">
        <title>Trachymyrmex cornetzi WGS genome.</title>
        <authorList>
            <person name="Nygaard S."/>
            <person name="Hu H."/>
            <person name="Boomsma J."/>
            <person name="Zhang G."/>
        </authorList>
    </citation>
    <scope>NUCLEOTIDE SEQUENCE [LARGE SCALE GENOMIC DNA]</scope>
    <source>
        <strain evidence="1">Tcor2-1</strain>
        <tissue evidence="1">Whole body</tissue>
    </source>
</reference>
<accession>A0A195DYF4</accession>
<evidence type="ECO:0008006" key="3">
    <source>
        <dbReference type="Google" id="ProtNLM"/>
    </source>
</evidence>
<dbReference type="AlphaFoldDB" id="A0A195DYF4"/>
<name>A0A195DYF4_9HYME</name>
<evidence type="ECO:0000313" key="1">
    <source>
        <dbReference type="EMBL" id="KYN17871.1"/>
    </source>
</evidence>
<gene>
    <name evidence="1" type="ORF">ALC57_09753</name>
</gene>
<organism evidence="1 2">
    <name type="scientific">Trachymyrmex cornetzi</name>
    <dbReference type="NCBI Taxonomy" id="471704"/>
    <lineage>
        <taxon>Eukaryota</taxon>
        <taxon>Metazoa</taxon>
        <taxon>Ecdysozoa</taxon>
        <taxon>Arthropoda</taxon>
        <taxon>Hexapoda</taxon>
        <taxon>Insecta</taxon>
        <taxon>Pterygota</taxon>
        <taxon>Neoptera</taxon>
        <taxon>Endopterygota</taxon>
        <taxon>Hymenoptera</taxon>
        <taxon>Apocrita</taxon>
        <taxon>Aculeata</taxon>
        <taxon>Formicoidea</taxon>
        <taxon>Formicidae</taxon>
        <taxon>Myrmicinae</taxon>
        <taxon>Trachymyrmex</taxon>
    </lineage>
</organism>
<proteinExistence type="predicted"/>
<sequence length="67" mass="8023">MRSMIQRLEGYVDRKGLKLNKEKTKIVRFRKGGGRNNKVDWRWKRKGIEEVGKFKYLLSKSESVDNH</sequence>
<evidence type="ECO:0000313" key="2">
    <source>
        <dbReference type="Proteomes" id="UP000078492"/>
    </source>
</evidence>
<dbReference type="EMBL" id="KQ980066">
    <property type="protein sequence ID" value="KYN17871.1"/>
    <property type="molecule type" value="Genomic_DNA"/>
</dbReference>
<keyword evidence="2" id="KW-1185">Reference proteome</keyword>
<dbReference type="Proteomes" id="UP000078492">
    <property type="component" value="Unassembled WGS sequence"/>
</dbReference>